<dbReference type="Pfam" id="PF20246">
    <property type="entry name" value="DUF6601"/>
    <property type="match status" value="1"/>
</dbReference>
<dbReference type="RefSeq" id="XP_044716491.1">
    <property type="nucleotide sequence ID" value="XM_044868494.1"/>
</dbReference>
<evidence type="ECO:0000313" key="1">
    <source>
        <dbReference type="EMBL" id="KAH0958978.1"/>
    </source>
</evidence>
<sequence>MAVDSSNALVVDKDGADAFRHENDQLLSLLPASYRTESDDLAAPARHVTTCIEKELNLRRLTSIHGWPWLAGRPMPPRPLHHQLLVGREVIVTEQMDMHLVWTTSWIFLKPIPRFLLEPRFWHEYLSCGQELRQRALGFLLSYAALISYESDFLVAKEKHLLPIEVPWPSWRTFVQELHTEHIYPNIDARFYYGELR</sequence>
<comment type="caution">
    <text evidence="1">The sequence shown here is derived from an EMBL/GenBank/DDBJ whole genome shotgun (WGS) entry which is preliminary data.</text>
</comment>
<evidence type="ECO:0000313" key="2">
    <source>
        <dbReference type="Proteomes" id="UP000824596"/>
    </source>
</evidence>
<gene>
    <name evidence="1" type="ORF">HRG_10023</name>
</gene>
<name>A0A9P8MMJ8_9HYPO</name>
<accession>A0A9P8MMJ8</accession>
<dbReference type="GeneID" id="68359152"/>
<dbReference type="EMBL" id="JAIZPD010000014">
    <property type="protein sequence ID" value="KAH0958978.1"/>
    <property type="molecule type" value="Genomic_DNA"/>
</dbReference>
<keyword evidence="2" id="KW-1185">Reference proteome</keyword>
<dbReference type="OrthoDB" id="5086500at2759"/>
<dbReference type="AlphaFoldDB" id="A0A9P8MMJ8"/>
<organism evidence="1 2">
    <name type="scientific">Hirsutella rhossiliensis</name>
    <dbReference type="NCBI Taxonomy" id="111463"/>
    <lineage>
        <taxon>Eukaryota</taxon>
        <taxon>Fungi</taxon>
        <taxon>Dikarya</taxon>
        <taxon>Ascomycota</taxon>
        <taxon>Pezizomycotina</taxon>
        <taxon>Sordariomycetes</taxon>
        <taxon>Hypocreomycetidae</taxon>
        <taxon>Hypocreales</taxon>
        <taxon>Ophiocordycipitaceae</taxon>
        <taxon>Hirsutella</taxon>
    </lineage>
</organism>
<dbReference type="PANTHER" id="PTHR34414:SF1">
    <property type="entry name" value="SUBTILISIN-LIKE SERINE PROTEASE"/>
    <property type="match status" value="1"/>
</dbReference>
<dbReference type="InterPro" id="IPR046536">
    <property type="entry name" value="DUF6601"/>
</dbReference>
<reference evidence="1" key="1">
    <citation type="submission" date="2021-09" db="EMBL/GenBank/DDBJ databases">
        <title>A high-quality genome of the endoparasitic fungus Hirsutella rhossiliensis with a comparison of Hirsutella genomes reveals transposable elements contributing to genome size variation.</title>
        <authorList>
            <person name="Lin R."/>
            <person name="Jiao Y."/>
            <person name="Sun X."/>
            <person name="Ling J."/>
            <person name="Xie B."/>
            <person name="Cheng X."/>
        </authorList>
    </citation>
    <scope>NUCLEOTIDE SEQUENCE</scope>
    <source>
        <strain evidence="1">HR02</strain>
    </source>
</reference>
<dbReference type="Proteomes" id="UP000824596">
    <property type="component" value="Unassembled WGS sequence"/>
</dbReference>
<proteinExistence type="predicted"/>
<protein>
    <submittedName>
        <fullName evidence="1">Uncharacterized protein</fullName>
    </submittedName>
</protein>
<dbReference type="PANTHER" id="PTHR34414">
    <property type="entry name" value="HET DOMAIN-CONTAINING PROTEIN-RELATED"/>
    <property type="match status" value="1"/>
</dbReference>